<protein>
    <submittedName>
        <fullName evidence="7">MFS family permease</fullName>
    </submittedName>
</protein>
<dbReference type="Proteomes" id="UP000568380">
    <property type="component" value="Unassembled WGS sequence"/>
</dbReference>
<sequence length="147" mass="14194">MIAGAGAAMCAAGGSSMILAVYPPEERRRVYGCAGAVLGSSLALGPVVGQGLMAVGGWPLVFLAPAAVAGLAALATVGLPALRGPDTPATLDLAGAVLFGVTIAAAVTALGLGPGWVSAGLVLVARTPRVASPNLRVDVQAGPSLDL</sequence>
<feature type="transmembrane region" description="Helical" evidence="5">
    <location>
        <begin position="60"/>
        <end position="82"/>
    </location>
</feature>
<accession>A0A7W8A2S6</accession>
<feature type="transmembrane region" description="Helical" evidence="5">
    <location>
        <begin position="30"/>
        <end position="48"/>
    </location>
</feature>
<evidence type="ECO:0000256" key="2">
    <source>
        <dbReference type="ARBA" id="ARBA00022692"/>
    </source>
</evidence>
<comment type="caution">
    <text evidence="7">The sequence shown here is derived from an EMBL/GenBank/DDBJ whole genome shotgun (WGS) entry which is preliminary data.</text>
</comment>
<organism evidence="7 8">
    <name type="scientific">Nonomuraea endophytica</name>
    <dbReference type="NCBI Taxonomy" id="714136"/>
    <lineage>
        <taxon>Bacteria</taxon>
        <taxon>Bacillati</taxon>
        <taxon>Actinomycetota</taxon>
        <taxon>Actinomycetes</taxon>
        <taxon>Streptosporangiales</taxon>
        <taxon>Streptosporangiaceae</taxon>
        <taxon>Nonomuraea</taxon>
    </lineage>
</organism>
<dbReference type="AlphaFoldDB" id="A0A7W8A2S6"/>
<feature type="transmembrane region" description="Helical" evidence="5">
    <location>
        <begin position="94"/>
        <end position="124"/>
    </location>
</feature>
<dbReference type="Pfam" id="PF07690">
    <property type="entry name" value="MFS_1"/>
    <property type="match status" value="1"/>
</dbReference>
<dbReference type="Gene3D" id="1.20.1720.10">
    <property type="entry name" value="Multidrug resistance protein D"/>
    <property type="match status" value="1"/>
</dbReference>
<evidence type="ECO:0000256" key="5">
    <source>
        <dbReference type="SAM" id="Phobius"/>
    </source>
</evidence>
<dbReference type="PROSITE" id="PS50850">
    <property type="entry name" value="MFS"/>
    <property type="match status" value="1"/>
</dbReference>
<keyword evidence="8" id="KW-1185">Reference proteome</keyword>
<evidence type="ECO:0000259" key="6">
    <source>
        <dbReference type="PROSITE" id="PS50850"/>
    </source>
</evidence>
<evidence type="ECO:0000313" key="8">
    <source>
        <dbReference type="Proteomes" id="UP000568380"/>
    </source>
</evidence>
<dbReference type="GO" id="GO:0022857">
    <property type="term" value="F:transmembrane transporter activity"/>
    <property type="evidence" value="ECO:0007669"/>
    <property type="project" value="InterPro"/>
</dbReference>
<dbReference type="InterPro" id="IPR011701">
    <property type="entry name" value="MFS"/>
</dbReference>
<dbReference type="EMBL" id="JACHIN010000004">
    <property type="protein sequence ID" value="MBB5077795.1"/>
    <property type="molecule type" value="Genomic_DNA"/>
</dbReference>
<keyword evidence="4 5" id="KW-0472">Membrane</keyword>
<evidence type="ECO:0000313" key="7">
    <source>
        <dbReference type="EMBL" id="MBB5077795.1"/>
    </source>
</evidence>
<keyword evidence="2 5" id="KW-0812">Transmembrane</keyword>
<reference evidence="7 8" key="1">
    <citation type="submission" date="2020-08" db="EMBL/GenBank/DDBJ databases">
        <title>Genomic Encyclopedia of Type Strains, Phase IV (KMG-IV): sequencing the most valuable type-strain genomes for metagenomic binning, comparative biology and taxonomic classification.</title>
        <authorList>
            <person name="Goeker M."/>
        </authorList>
    </citation>
    <scope>NUCLEOTIDE SEQUENCE [LARGE SCALE GENOMIC DNA]</scope>
    <source>
        <strain evidence="7 8">DSM 45385</strain>
    </source>
</reference>
<dbReference type="GO" id="GO:0005886">
    <property type="term" value="C:plasma membrane"/>
    <property type="evidence" value="ECO:0007669"/>
    <property type="project" value="UniProtKB-SubCell"/>
</dbReference>
<comment type="subcellular location">
    <subcellularLocation>
        <location evidence="1">Cell membrane</location>
        <topology evidence="1">Multi-pass membrane protein</topology>
    </subcellularLocation>
</comment>
<dbReference type="RefSeq" id="WP_312896378.1">
    <property type="nucleotide sequence ID" value="NZ_JACHIN010000004.1"/>
</dbReference>
<proteinExistence type="predicted"/>
<feature type="domain" description="Major facilitator superfamily (MFS) profile" evidence="6">
    <location>
        <begin position="1"/>
        <end position="147"/>
    </location>
</feature>
<evidence type="ECO:0000256" key="3">
    <source>
        <dbReference type="ARBA" id="ARBA00022989"/>
    </source>
</evidence>
<name>A0A7W8A2S6_9ACTN</name>
<gene>
    <name evidence="7" type="ORF">HNR40_003270</name>
</gene>
<evidence type="ECO:0000256" key="1">
    <source>
        <dbReference type="ARBA" id="ARBA00004651"/>
    </source>
</evidence>
<dbReference type="InterPro" id="IPR020846">
    <property type="entry name" value="MFS_dom"/>
</dbReference>
<keyword evidence="3 5" id="KW-1133">Transmembrane helix</keyword>
<evidence type="ECO:0000256" key="4">
    <source>
        <dbReference type="ARBA" id="ARBA00023136"/>
    </source>
</evidence>
<dbReference type="SUPFAM" id="SSF103473">
    <property type="entry name" value="MFS general substrate transporter"/>
    <property type="match status" value="1"/>
</dbReference>
<dbReference type="InterPro" id="IPR036259">
    <property type="entry name" value="MFS_trans_sf"/>
</dbReference>